<dbReference type="Gene3D" id="2.60.120.290">
    <property type="entry name" value="Spermadhesin, CUB domain"/>
    <property type="match status" value="1"/>
</dbReference>
<evidence type="ECO:0000313" key="6">
    <source>
        <dbReference type="EMBL" id="EGT49479.1"/>
    </source>
</evidence>
<evidence type="ECO:0000256" key="3">
    <source>
        <dbReference type="SAM" id="SignalP"/>
    </source>
</evidence>
<dbReference type="OrthoDB" id="5779307at2759"/>
<dbReference type="SMART" id="SM00034">
    <property type="entry name" value="CLECT"/>
    <property type="match status" value="2"/>
</dbReference>
<evidence type="ECO:0000256" key="1">
    <source>
        <dbReference type="ARBA" id="ARBA00023157"/>
    </source>
</evidence>
<dbReference type="SMART" id="SM00042">
    <property type="entry name" value="CUB"/>
    <property type="match status" value="1"/>
</dbReference>
<protein>
    <recommendedName>
        <fullName evidence="8">C-type LECtin</fullName>
    </recommendedName>
</protein>
<dbReference type="Gene3D" id="3.10.100.10">
    <property type="entry name" value="Mannose-Binding Protein A, subunit A"/>
    <property type="match status" value="2"/>
</dbReference>
<dbReference type="HOGENOM" id="CLU_037161_0_0_1"/>
<name>G0MDV5_CAEBE</name>
<sequence length="436" mass="48048">MKHFVSILLLIALTGSAIGITCPRGFSAVNNQKCLRLFNNNMKHLEAENDCSYLGGTLVTIKTAIDNRAVTNMAASASAQNVWIGVYCFAVGNTTTCYHDDNSGVLNYTSFAAGNPAVQANGGCVYMATTGKNAGQWFSAPCEVIGMPFVCEVPPTFADKNCTRNYYGYCYMPSHEIKSSSTNTTSYDEAESICEANGGTLASIHSKPELDYIRAIYRNTNIQKIFLGAQAFLPDTFDWQDGTNWDYDYTNPLATTSGDCLQMDLTAGKPNNGMWSETDCGSNLYFLCKRRITPTPGVMAQEVKKQGRVNPKFRKSRKALPHRQELLDFSNCNSTLYMSPGVITSFGYPNSKPPVAYCTWTVAALGPYRVGIYFTDFSVYQDVYIYDEFGNVVSAPSGTQRPFQVLGDTNLLRLVHDSRYDANYGYTGFSATVLPF</sequence>
<gene>
    <name evidence="6" type="ORF">CAEBREN_23669</name>
</gene>
<dbReference type="eggNOG" id="KOG4297">
    <property type="taxonomic scope" value="Eukaryota"/>
</dbReference>
<keyword evidence="3" id="KW-0732">Signal</keyword>
<feature type="signal peptide" evidence="3">
    <location>
        <begin position="1"/>
        <end position="19"/>
    </location>
</feature>
<dbReference type="PROSITE" id="PS50041">
    <property type="entry name" value="C_TYPE_LECTIN_2"/>
    <property type="match status" value="2"/>
</dbReference>
<dbReference type="Proteomes" id="UP000008068">
    <property type="component" value="Unassembled WGS sequence"/>
</dbReference>
<proteinExistence type="predicted"/>
<dbReference type="InterPro" id="IPR016187">
    <property type="entry name" value="CTDL_fold"/>
</dbReference>
<feature type="chain" id="PRO_5003403017" description="C-type LECtin" evidence="3">
    <location>
        <begin position="20"/>
        <end position="436"/>
    </location>
</feature>
<dbReference type="PANTHER" id="PTHR22991:SF43">
    <property type="entry name" value="C-TYPE LECTIN-RELATED"/>
    <property type="match status" value="1"/>
</dbReference>
<dbReference type="OMA" id="VEIEILM"/>
<dbReference type="InterPro" id="IPR016186">
    <property type="entry name" value="C-type_lectin-like/link_sf"/>
</dbReference>
<dbReference type="InterPro" id="IPR050976">
    <property type="entry name" value="Snaclec"/>
</dbReference>
<dbReference type="SUPFAM" id="SSF49854">
    <property type="entry name" value="Spermadhesin, CUB domain"/>
    <property type="match status" value="1"/>
</dbReference>
<feature type="domain" description="C-type lectin" evidence="5">
    <location>
        <begin position="30"/>
        <end position="143"/>
    </location>
</feature>
<dbReference type="InterPro" id="IPR001304">
    <property type="entry name" value="C-type_lectin-like"/>
</dbReference>
<dbReference type="InterPro" id="IPR035914">
    <property type="entry name" value="Sperma_CUB_dom_sf"/>
</dbReference>
<evidence type="ECO:0000259" key="5">
    <source>
        <dbReference type="PROSITE" id="PS50041"/>
    </source>
</evidence>
<evidence type="ECO:0000256" key="2">
    <source>
        <dbReference type="PROSITE-ProRule" id="PRU00059"/>
    </source>
</evidence>
<evidence type="ECO:0000259" key="4">
    <source>
        <dbReference type="PROSITE" id="PS01180"/>
    </source>
</evidence>
<dbReference type="Pfam" id="PF00431">
    <property type="entry name" value="CUB"/>
    <property type="match status" value="1"/>
</dbReference>
<dbReference type="AlphaFoldDB" id="G0MDV5"/>
<dbReference type="CDD" id="cd00037">
    <property type="entry name" value="CLECT"/>
    <property type="match status" value="2"/>
</dbReference>
<keyword evidence="7" id="KW-1185">Reference proteome</keyword>
<dbReference type="InterPro" id="IPR000859">
    <property type="entry name" value="CUB_dom"/>
</dbReference>
<comment type="caution">
    <text evidence="2">Lacks conserved residue(s) required for the propagation of feature annotation.</text>
</comment>
<dbReference type="STRING" id="135651.G0MDV5"/>
<dbReference type="InParanoid" id="G0MDV5"/>
<evidence type="ECO:0000313" key="7">
    <source>
        <dbReference type="Proteomes" id="UP000008068"/>
    </source>
</evidence>
<evidence type="ECO:0008006" key="8">
    <source>
        <dbReference type="Google" id="ProtNLM"/>
    </source>
</evidence>
<feature type="domain" description="C-type lectin" evidence="5">
    <location>
        <begin position="166"/>
        <end position="289"/>
    </location>
</feature>
<dbReference type="PROSITE" id="PS01180">
    <property type="entry name" value="CUB"/>
    <property type="match status" value="1"/>
</dbReference>
<reference evidence="7" key="1">
    <citation type="submission" date="2011-07" db="EMBL/GenBank/DDBJ databases">
        <authorList>
            <consortium name="Caenorhabditis brenneri Sequencing and Analysis Consortium"/>
            <person name="Wilson R.K."/>
        </authorList>
    </citation>
    <scope>NUCLEOTIDE SEQUENCE [LARGE SCALE GENOMIC DNA]</scope>
    <source>
        <strain evidence="7">PB2801</strain>
    </source>
</reference>
<dbReference type="SUPFAM" id="SSF56436">
    <property type="entry name" value="C-type lectin-like"/>
    <property type="match status" value="2"/>
</dbReference>
<organism evidence="7">
    <name type="scientific">Caenorhabditis brenneri</name>
    <name type="common">Nematode worm</name>
    <dbReference type="NCBI Taxonomy" id="135651"/>
    <lineage>
        <taxon>Eukaryota</taxon>
        <taxon>Metazoa</taxon>
        <taxon>Ecdysozoa</taxon>
        <taxon>Nematoda</taxon>
        <taxon>Chromadorea</taxon>
        <taxon>Rhabditida</taxon>
        <taxon>Rhabditina</taxon>
        <taxon>Rhabditomorpha</taxon>
        <taxon>Rhabditoidea</taxon>
        <taxon>Rhabditidae</taxon>
        <taxon>Peloderinae</taxon>
        <taxon>Caenorhabditis</taxon>
    </lineage>
</organism>
<keyword evidence="1" id="KW-1015">Disulfide bond</keyword>
<dbReference type="EMBL" id="GL379790">
    <property type="protein sequence ID" value="EGT49479.1"/>
    <property type="molecule type" value="Genomic_DNA"/>
</dbReference>
<dbReference type="CDD" id="cd00041">
    <property type="entry name" value="CUB"/>
    <property type="match status" value="1"/>
</dbReference>
<accession>G0MDV5</accession>
<dbReference type="PANTHER" id="PTHR22991">
    <property type="entry name" value="PROTEIN CBG13490"/>
    <property type="match status" value="1"/>
</dbReference>
<dbReference type="Pfam" id="PF00059">
    <property type="entry name" value="Lectin_C"/>
    <property type="match status" value="2"/>
</dbReference>
<feature type="domain" description="CUB" evidence="4">
    <location>
        <begin position="332"/>
        <end position="436"/>
    </location>
</feature>